<keyword evidence="2" id="KW-0472">Membrane</keyword>
<dbReference type="Gene3D" id="1.20.120.520">
    <property type="entry name" value="nmb1532 protein domain like"/>
    <property type="match status" value="1"/>
</dbReference>
<dbReference type="AlphaFoldDB" id="A0A6A6E909"/>
<dbReference type="OrthoDB" id="10044044at2759"/>
<feature type="domain" description="Hemerythrin-like" evidence="3">
    <location>
        <begin position="255"/>
        <end position="381"/>
    </location>
</feature>
<feature type="compositionally biased region" description="Pro residues" evidence="1">
    <location>
        <begin position="228"/>
        <end position="240"/>
    </location>
</feature>
<dbReference type="PANTHER" id="PTHR38048:SF1">
    <property type="entry name" value="HEMERYTHRIN-LIKE DOMAIN-CONTAINING PROTEIN"/>
    <property type="match status" value="1"/>
</dbReference>
<dbReference type="EMBL" id="ML994624">
    <property type="protein sequence ID" value="KAF2188361.1"/>
    <property type="molecule type" value="Genomic_DNA"/>
</dbReference>
<dbReference type="InterPro" id="IPR012312">
    <property type="entry name" value="Hemerythrin-like"/>
</dbReference>
<protein>
    <recommendedName>
        <fullName evidence="3">Hemerythrin-like domain-containing protein</fullName>
    </recommendedName>
</protein>
<evidence type="ECO:0000313" key="5">
    <source>
        <dbReference type="Proteomes" id="UP000800200"/>
    </source>
</evidence>
<dbReference type="Pfam" id="PF01814">
    <property type="entry name" value="Hemerythrin"/>
    <property type="match status" value="1"/>
</dbReference>
<evidence type="ECO:0000313" key="4">
    <source>
        <dbReference type="EMBL" id="KAF2188361.1"/>
    </source>
</evidence>
<keyword evidence="5" id="KW-1185">Reference proteome</keyword>
<gene>
    <name evidence="4" type="ORF">K469DRAFT_685075</name>
</gene>
<feature type="transmembrane region" description="Helical" evidence="2">
    <location>
        <begin position="62"/>
        <end position="83"/>
    </location>
</feature>
<evidence type="ECO:0000259" key="3">
    <source>
        <dbReference type="Pfam" id="PF01814"/>
    </source>
</evidence>
<organism evidence="4 5">
    <name type="scientific">Zopfia rhizophila CBS 207.26</name>
    <dbReference type="NCBI Taxonomy" id="1314779"/>
    <lineage>
        <taxon>Eukaryota</taxon>
        <taxon>Fungi</taxon>
        <taxon>Dikarya</taxon>
        <taxon>Ascomycota</taxon>
        <taxon>Pezizomycotina</taxon>
        <taxon>Dothideomycetes</taxon>
        <taxon>Dothideomycetes incertae sedis</taxon>
        <taxon>Zopfiaceae</taxon>
        <taxon>Zopfia</taxon>
    </lineage>
</organism>
<name>A0A6A6E909_9PEZI</name>
<proteinExistence type="predicted"/>
<dbReference type="CDD" id="cd12108">
    <property type="entry name" value="Hr-like"/>
    <property type="match status" value="1"/>
</dbReference>
<keyword evidence="2" id="KW-1133">Transmembrane helix</keyword>
<keyword evidence="2" id="KW-0812">Transmembrane</keyword>
<sequence length="404" mass="46359">MITPQRTRREEAMISNGQVLSMKFARREAFGDCLCCPYGLDFEELEAEKVENSWNILQTLRIVCTIVSFYACSAFGAIFVLQLTQASWYPFSHLPQKGAAQGCAACPVWCVIGSKLFGLEKWNEWVVARLARKVCGELPFSSPIGWRQFCSESCKRFIVPSCSLYEVCYGAEQIYSSLQAPNCHLPNAKNPKPTFTCSLLEQISTSAKMADAEPQNAPTVPQEDSQAPQPPSTPPPPEPSLPKLSPAEFRAYNHMAEHMDYFHNRFRQTWTLISTACENQKRPKGMSIRQFLSTGLEFCHHLTMHHTLEENHLFPILAKKMPAFRKELELLSQHKQIHNGLEKMEEYLEACRIGESELRLSELKEILDGFGEVLWQHLDDEVRQLRAENMRKYWSLEEMRRMPM</sequence>
<feature type="region of interest" description="Disordered" evidence="1">
    <location>
        <begin position="208"/>
        <end position="245"/>
    </location>
</feature>
<evidence type="ECO:0000256" key="1">
    <source>
        <dbReference type="SAM" id="MobiDB-lite"/>
    </source>
</evidence>
<dbReference type="InterPro" id="IPR053206">
    <property type="entry name" value="Dimeric_xanthone_biosynth"/>
</dbReference>
<accession>A0A6A6E909</accession>
<evidence type="ECO:0000256" key="2">
    <source>
        <dbReference type="SAM" id="Phobius"/>
    </source>
</evidence>
<reference evidence="4" key="1">
    <citation type="journal article" date="2020" name="Stud. Mycol.">
        <title>101 Dothideomycetes genomes: a test case for predicting lifestyles and emergence of pathogens.</title>
        <authorList>
            <person name="Haridas S."/>
            <person name="Albert R."/>
            <person name="Binder M."/>
            <person name="Bloem J."/>
            <person name="Labutti K."/>
            <person name="Salamov A."/>
            <person name="Andreopoulos B."/>
            <person name="Baker S."/>
            <person name="Barry K."/>
            <person name="Bills G."/>
            <person name="Bluhm B."/>
            <person name="Cannon C."/>
            <person name="Castanera R."/>
            <person name="Culley D."/>
            <person name="Daum C."/>
            <person name="Ezra D."/>
            <person name="Gonzalez J."/>
            <person name="Henrissat B."/>
            <person name="Kuo A."/>
            <person name="Liang C."/>
            <person name="Lipzen A."/>
            <person name="Lutzoni F."/>
            <person name="Magnuson J."/>
            <person name="Mondo S."/>
            <person name="Nolan M."/>
            <person name="Ohm R."/>
            <person name="Pangilinan J."/>
            <person name="Park H.-J."/>
            <person name="Ramirez L."/>
            <person name="Alfaro M."/>
            <person name="Sun H."/>
            <person name="Tritt A."/>
            <person name="Yoshinaga Y."/>
            <person name="Zwiers L.-H."/>
            <person name="Turgeon B."/>
            <person name="Goodwin S."/>
            <person name="Spatafora J."/>
            <person name="Crous P."/>
            <person name="Grigoriev I."/>
        </authorList>
    </citation>
    <scope>NUCLEOTIDE SEQUENCE</scope>
    <source>
        <strain evidence="4">CBS 207.26</strain>
    </source>
</reference>
<dbReference type="PANTHER" id="PTHR38048">
    <property type="entry name" value="EXPRESSED PROTEIN"/>
    <property type="match status" value="1"/>
</dbReference>
<dbReference type="Proteomes" id="UP000800200">
    <property type="component" value="Unassembled WGS sequence"/>
</dbReference>